<dbReference type="PANTHER" id="PTHR30126:SF99">
    <property type="entry name" value="TRANSCRIPTIONAL REGULATOR LYSR FAMILY"/>
    <property type="match status" value="1"/>
</dbReference>
<comment type="caution">
    <text evidence="6">The sequence shown here is derived from an EMBL/GenBank/DDBJ whole genome shotgun (WGS) entry which is preliminary data.</text>
</comment>
<evidence type="ECO:0000256" key="1">
    <source>
        <dbReference type="ARBA" id="ARBA00009437"/>
    </source>
</evidence>
<name>Q1ZWW6_PHOAS</name>
<dbReference type="SUPFAM" id="SSF46785">
    <property type="entry name" value="Winged helix' DNA-binding domain"/>
    <property type="match status" value="1"/>
</dbReference>
<keyword evidence="2" id="KW-0805">Transcription regulation</keyword>
<evidence type="ECO:0000259" key="5">
    <source>
        <dbReference type="PROSITE" id="PS50931"/>
    </source>
</evidence>
<proteinExistence type="inferred from homology"/>
<dbReference type="AlphaFoldDB" id="Q1ZWW6"/>
<reference evidence="6 7" key="1">
    <citation type="journal article" date="2009" name="Proc. Natl. Acad. Sci. U.S.A.">
        <title>The genomic basis of trophic strategy in marine bacteria.</title>
        <authorList>
            <person name="Lauro F.M."/>
            <person name="McDougald D."/>
            <person name="Thomas T."/>
            <person name="Williams T.J."/>
            <person name="Egan S."/>
            <person name="Rice S."/>
            <person name="DeMaere M.Z."/>
            <person name="Ting L."/>
            <person name="Ertan H."/>
            <person name="Johnson J."/>
            <person name="Ferriera S."/>
            <person name="Lapidus A."/>
            <person name="Anderson I."/>
            <person name="Kyrpides N."/>
            <person name="Munk A.C."/>
            <person name="Detter C."/>
            <person name="Han C.S."/>
            <person name="Brown M.V."/>
            <person name="Robb F.T."/>
            <person name="Kjelleberg S."/>
            <person name="Cavicchioli R."/>
        </authorList>
    </citation>
    <scope>NUCLEOTIDE SEQUENCE [LARGE SCALE GENOMIC DNA]</scope>
    <source>
        <strain evidence="6 7">S14</strain>
    </source>
</reference>
<dbReference type="GO" id="GO:0000976">
    <property type="term" value="F:transcription cis-regulatory region binding"/>
    <property type="evidence" value="ECO:0007669"/>
    <property type="project" value="TreeGrafter"/>
</dbReference>
<accession>Q1ZWW6</accession>
<dbReference type="InterPro" id="IPR000847">
    <property type="entry name" value="LysR_HTH_N"/>
</dbReference>
<sequence length="291" mass="33115">MINPIWLRSFCTLVETGHFTHTAEKLYMTQSGVSQHIKKLEQYLEQPLLTRHGKKFTLTQAGERLYNEANQIVLSLTDLDKRISIDPRYEGIVRIASPGSIGLKLYPHLLAFQQQHPELVIDYRFAPNHEIETLLAEQRIDIGFMTRLSNKADITLNAIGEEALLLVTPTSISTPNWDNLIELGFIDHPDGVYHASQLLSVNYPEFKHINQFKRSGFSNQINLILEPVKLGLGFTVLPRYAVDAFQDKAHVNIHLFGNEVSEKIYLGTHANRFIPNRVEAVIEEIMTCLDA</sequence>
<dbReference type="EMBL" id="AAOJ01000001">
    <property type="protein sequence ID" value="EAS65594.1"/>
    <property type="molecule type" value="Genomic_DNA"/>
</dbReference>
<keyword evidence="4" id="KW-0804">Transcription</keyword>
<protein>
    <submittedName>
        <fullName evidence="6">Transcriptional regulator, LysR family protein</fullName>
    </submittedName>
</protein>
<dbReference type="Gene3D" id="1.10.10.10">
    <property type="entry name" value="Winged helix-like DNA-binding domain superfamily/Winged helix DNA-binding domain"/>
    <property type="match status" value="1"/>
</dbReference>
<dbReference type="CDD" id="cd05466">
    <property type="entry name" value="PBP2_LTTR_substrate"/>
    <property type="match status" value="1"/>
</dbReference>
<dbReference type="Gene3D" id="3.40.190.10">
    <property type="entry name" value="Periplasmic binding protein-like II"/>
    <property type="match status" value="2"/>
</dbReference>
<evidence type="ECO:0000313" key="6">
    <source>
        <dbReference type="EMBL" id="EAS65594.1"/>
    </source>
</evidence>
<dbReference type="FunFam" id="1.10.10.10:FF:000001">
    <property type="entry name" value="LysR family transcriptional regulator"/>
    <property type="match status" value="1"/>
</dbReference>
<dbReference type="InterPro" id="IPR036388">
    <property type="entry name" value="WH-like_DNA-bd_sf"/>
</dbReference>
<dbReference type="PROSITE" id="PS50931">
    <property type="entry name" value="HTH_LYSR"/>
    <property type="match status" value="1"/>
</dbReference>
<keyword evidence="3" id="KW-0238">DNA-binding</keyword>
<evidence type="ECO:0000256" key="4">
    <source>
        <dbReference type="ARBA" id="ARBA00023163"/>
    </source>
</evidence>
<organism evidence="6 7">
    <name type="scientific">Photobacterium angustum (strain S14 / CCUG 15956)</name>
    <name type="common">Vibrio sp. (strain S14 / CCUG 15956)</name>
    <dbReference type="NCBI Taxonomy" id="314292"/>
    <lineage>
        <taxon>Bacteria</taxon>
        <taxon>Pseudomonadati</taxon>
        <taxon>Pseudomonadota</taxon>
        <taxon>Gammaproteobacteria</taxon>
        <taxon>Vibrionales</taxon>
        <taxon>Vibrionaceae</taxon>
        <taxon>Photobacterium</taxon>
    </lineage>
</organism>
<evidence type="ECO:0000256" key="2">
    <source>
        <dbReference type="ARBA" id="ARBA00023015"/>
    </source>
</evidence>
<feature type="domain" description="HTH lysR-type" evidence="5">
    <location>
        <begin position="2"/>
        <end position="59"/>
    </location>
</feature>
<evidence type="ECO:0000256" key="3">
    <source>
        <dbReference type="ARBA" id="ARBA00023125"/>
    </source>
</evidence>
<dbReference type="eggNOG" id="COG0583">
    <property type="taxonomic scope" value="Bacteria"/>
</dbReference>
<dbReference type="PANTHER" id="PTHR30126">
    <property type="entry name" value="HTH-TYPE TRANSCRIPTIONAL REGULATOR"/>
    <property type="match status" value="1"/>
</dbReference>
<dbReference type="SUPFAM" id="SSF53850">
    <property type="entry name" value="Periplasmic binding protein-like II"/>
    <property type="match status" value="1"/>
</dbReference>
<dbReference type="HOGENOM" id="CLU_039613_6_1_6"/>
<dbReference type="Pfam" id="PF00126">
    <property type="entry name" value="HTH_1"/>
    <property type="match status" value="1"/>
</dbReference>
<dbReference type="GO" id="GO:0003700">
    <property type="term" value="F:DNA-binding transcription factor activity"/>
    <property type="evidence" value="ECO:0007669"/>
    <property type="project" value="InterPro"/>
</dbReference>
<evidence type="ECO:0000313" key="7">
    <source>
        <dbReference type="Proteomes" id="UP000001603"/>
    </source>
</evidence>
<dbReference type="Proteomes" id="UP000001603">
    <property type="component" value="Unassembled WGS sequence"/>
</dbReference>
<dbReference type="InterPro" id="IPR036390">
    <property type="entry name" value="WH_DNA-bd_sf"/>
</dbReference>
<dbReference type="Pfam" id="PF03466">
    <property type="entry name" value="LysR_substrate"/>
    <property type="match status" value="1"/>
</dbReference>
<gene>
    <name evidence="6" type="ORF">VAS14_09794</name>
</gene>
<dbReference type="RefSeq" id="WP_005364259.1">
    <property type="nucleotide sequence ID" value="NZ_CH902599.1"/>
</dbReference>
<dbReference type="InterPro" id="IPR005119">
    <property type="entry name" value="LysR_subst-bd"/>
</dbReference>
<comment type="similarity">
    <text evidence="1">Belongs to the LysR transcriptional regulatory family.</text>
</comment>
<dbReference type="PRINTS" id="PR00039">
    <property type="entry name" value="HTHLYSR"/>
</dbReference>